<comment type="subcellular location">
    <subcellularLocation>
        <location evidence="1">Cell membrane</location>
    </subcellularLocation>
</comment>
<feature type="domain" description="Protein kinase" evidence="5">
    <location>
        <begin position="89"/>
        <end position="436"/>
    </location>
</feature>
<dbReference type="InterPro" id="IPR000719">
    <property type="entry name" value="Prot_kinase_dom"/>
</dbReference>
<evidence type="ECO:0000313" key="7">
    <source>
        <dbReference type="Proteomes" id="UP000516437"/>
    </source>
</evidence>
<keyword evidence="3" id="KW-0547">Nucleotide-binding</keyword>
<feature type="binding site" evidence="3">
    <location>
        <position position="127"/>
    </location>
    <ligand>
        <name>ATP</name>
        <dbReference type="ChEBI" id="CHEBI:30616"/>
    </ligand>
</feature>
<dbReference type="EMBL" id="RXIC02000019">
    <property type="protein sequence ID" value="KAB1225970.1"/>
    <property type="molecule type" value="Genomic_DNA"/>
</dbReference>
<dbReference type="FunFam" id="1.10.510.10:FF:000095">
    <property type="entry name" value="protein STRUBBELIG-RECEPTOR FAMILY 8"/>
    <property type="match status" value="1"/>
</dbReference>
<keyword evidence="3" id="KW-0067">ATP-binding</keyword>
<proteinExistence type="predicted"/>
<protein>
    <recommendedName>
        <fullName evidence="5">Protein kinase domain-containing protein</fullName>
    </recommendedName>
</protein>
<organism evidence="6 7">
    <name type="scientific">Morella rubra</name>
    <name type="common">Chinese bayberry</name>
    <dbReference type="NCBI Taxonomy" id="262757"/>
    <lineage>
        <taxon>Eukaryota</taxon>
        <taxon>Viridiplantae</taxon>
        <taxon>Streptophyta</taxon>
        <taxon>Embryophyta</taxon>
        <taxon>Tracheophyta</taxon>
        <taxon>Spermatophyta</taxon>
        <taxon>Magnoliopsida</taxon>
        <taxon>eudicotyledons</taxon>
        <taxon>Gunneridae</taxon>
        <taxon>Pentapetalae</taxon>
        <taxon>rosids</taxon>
        <taxon>fabids</taxon>
        <taxon>Fagales</taxon>
        <taxon>Myricaceae</taxon>
        <taxon>Morella</taxon>
    </lineage>
</organism>
<dbReference type="Gene3D" id="1.10.510.10">
    <property type="entry name" value="Transferase(Phosphotransferase) domain 1"/>
    <property type="match status" value="1"/>
</dbReference>
<keyword evidence="7" id="KW-1185">Reference proteome</keyword>
<dbReference type="PROSITE" id="PS00107">
    <property type="entry name" value="PROTEIN_KINASE_ATP"/>
    <property type="match status" value="1"/>
</dbReference>
<dbReference type="GO" id="GO:0005524">
    <property type="term" value="F:ATP binding"/>
    <property type="evidence" value="ECO:0007669"/>
    <property type="project" value="UniProtKB-UniRule"/>
</dbReference>
<dbReference type="InterPro" id="IPR050823">
    <property type="entry name" value="Plant_Ser_Thr_Prot_Kinase"/>
</dbReference>
<feature type="region of interest" description="Disordered" evidence="4">
    <location>
        <begin position="436"/>
        <end position="478"/>
    </location>
</feature>
<dbReference type="Gene3D" id="3.30.200.20">
    <property type="entry name" value="Phosphorylase Kinase, domain 1"/>
    <property type="match status" value="2"/>
</dbReference>
<dbReference type="SUPFAM" id="SSF56112">
    <property type="entry name" value="Protein kinase-like (PK-like)"/>
    <property type="match status" value="1"/>
</dbReference>
<reference evidence="6 7" key="1">
    <citation type="journal article" date="2019" name="Plant Biotechnol. J.">
        <title>The red bayberry genome and genetic basis of sex determination.</title>
        <authorList>
            <person name="Jia H.M."/>
            <person name="Jia H.J."/>
            <person name="Cai Q.L."/>
            <person name="Wang Y."/>
            <person name="Zhao H.B."/>
            <person name="Yang W.F."/>
            <person name="Wang G.Y."/>
            <person name="Li Y.H."/>
            <person name="Zhan D.L."/>
            <person name="Shen Y.T."/>
            <person name="Niu Q.F."/>
            <person name="Chang L."/>
            <person name="Qiu J."/>
            <person name="Zhao L."/>
            <person name="Xie H.B."/>
            <person name="Fu W.Y."/>
            <person name="Jin J."/>
            <person name="Li X.W."/>
            <person name="Jiao Y."/>
            <person name="Zhou C.C."/>
            <person name="Tu T."/>
            <person name="Chai C.Y."/>
            <person name="Gao J.L."/>
            <person name="Fan L.J."/>
            <person name="van de Weg E."/>
            <person name="Wang J.Y."/>
            <person name="Gao Z.S."/>
        </authorList>
    </citation>
    <scope>NUCLEOTIDE SEQUENCE [LARGE SCALE GENOMIC DNA]</scope>
    <source>
        <tissue evidence="6">Leaves</tissue>
    </source>
</reference>
<keyword evidence="2" id="KW-1003">Cell membrane</keyword>
<accession>A0A6A1WT56</accession>
<sequence length="548" mass="62357">MKCFHFTNGERRDDGGSVVQRASSKVSWARSLSVASSASTVDTRRSEFDCSDHRDFSDSLGFLEFLSQRRANDLRVFTFSELKSATRGFSRGLLIGEGGFGCVYRGVVRVSRDWTDAPDSRMEVAIKQLNRNGFQACPSFLFIHGECIHPYMFNTFMYQCVEPQIELANFESRSNCLNAHDLSSMGSIQGHKEWINEVNFLGVVKHPNLVKLVGYCAEDDERGIQRLLVYELMHNKSLEDHLLARVPSPLPWITRLRIGQDAARGLAYLHEEMDFQLIFRDFKTSNVLLDEDFNAKLSDFGLARQGPSEGLSHVSTSVVGTVGYAAPEYVQTGRLTTKSDVWSFGVVLYELITGRRAVERNLPRNEQKLLDWVKPYVSDSKKFHLIVDPRLEGQYCIKSAQKLASLANKCLMKQPKCRPKMSQVVEILGKIISETLSQDEDAPQPVNESEEVKEETAEETEPEPEPESEPEPTKQGNNYLKKVFDIREMVNFRNKSLSKLDWRNWTPGVVCKKRGENSNPISPNCIDRRLPKVEKMYRLENVTDPQCE</sequence>
<keyword evidence="2" id="KW-0472">Membrane</keyword>
<gene>
    <name evidence="6" type="ORF">CJ030_MR1G018341</name>
</gene>
<evidence type="ECO:0000256" key="2">
    <source>
        <dbReference type="ARBA" id="ARBA00022475"/>
    </source>
</evidence>
<evidence type="ECO:0000256" key="1">
    <source>
        <dbReference type="ARBA" id="ARBA00004236"/>
    </source>
</evidence>
<evidence type="ECO:0000259" key="5">
    <source>
        <dbReference type="PROSITE" id="PS50011"/>
    </source>
</evidence>
<name>A0A6A1WT56_9ROSI</name>
<dbReference type="InterPro" id="IPR011009">
    <property type="entry name" value="Kinase-like_dom_sf"/>
</dbReference>
<dbReference type="GO" id="GO:0004672">
    <property type="term" value="F:protein kinase activity"/>
    <property type="evidence" value="ECO:0007669"/>
    <property type="project" value="InterPro"/>
</dbReference>
<dbReference type="Pfam" id="PF07714">
    <property type="entry name" value="PK_Tyr_Ser-Thr"/>
    <property type="match status" value="1"/>
</dbReference>
<evidence type="ECO:0000256" key="4">
    <source>
        <dbReference type="SAM" id="MobiDB-lite"/>
    </source>
</evidence>
<dbReference type="Proteomes" id="UP000516437">
    <property type="component" value="Chromosome 1"/>
</dbReference>
<evidence type="ECO:0000256" key="3">
    <source>
        <dbReference type="PROSITE-ProRule" id="PRU10141"/>
    </source>
</evidence>
<comment type="caution">
    <text evidence="6">The sequence shown here is derived from an EMBL/GenBank/DDBJ whole genome shotgun (WGS) entry which is preliminary data.</text>
</comment>
<dbReference type="PROSITE" id="PS50011">
    <property type="entry name" value="PROTEIN_KINASE_DOM"/>
    <property type="match status" value="1"/>
</dbReference>
<dbReference type="OrthoDB" id="4062651at2759"/>
<evidence type="ECO:0000313" key="6">
    <source>
        <dbReference type="EMBL" id="KAB1225970.1"/>
    </source>
</evidence>
<dbReference type="InterPro" id="IPR017441">
    <property type="entry name" value="Protein_kinase_ATP_BS"/>
</dbReference>
<dbReference type="PANTHER" id="PTHR45621">
    <property type="entry name" value="OS01G0588500 PROTEIN-RELATED"/>
    <property type="match status" value="1"/>
</dbReference>
<feature type="compositionally biased region" description="Acidic residues" evidence="4">
    <location>
        <begin position="437"/>
        <end position="470"/>
    </location>
</feature>
<dbReference type="AlphaFoldDB" id="A0A6A1WT56"/>
<dbReference type="InterPro" id="IPR001245">
    <property type="entry name" value="Ser-Thr/Tyr_kinase_cat_dom"/>
</dbReference>